<evidence type="ECO:0000313" key="1">
    <source>
        <dbReference type="EMBL" id="QZO01107.1"/>
    </source>
</evidence>
<gene>
    <name evidence="1" type="ORF">K6K41_05915</name>
</gene>
<dbReference type="Proteomes" id="UP000825701">
    <property type="component" value="Chromosome"/>
</dbReference>
<protein>
    <submittedName>
        <fullName evidence="1">Uncharacterized protein</fullName>
    </submittedName>
</protein>
<organism evidence="1 2">
    <name type="scientific">Chenggangzhangella methanolivorans</name>
    <dbReference type="NCBI Taxonomy" id="1437009"/>
    <lineage>
        <taxon>Bacteria</taxon>
        <taxon>Pseudomonadati</taxon>
        <taxon>Pseudomonadota</taxon>
        <taxon>Alphaproteobacteria</taxon>
        <taxon>Hyphomicrobiales</taxon>
        <taxon>Methylopilaceae</taxon>
        <taxon>Chenggangzhangella</taxon>
    </lineage>
</organism>
<evidence type="ECO:0000313" key="2">
    <source>
        <dbReference type="Proteomes" id="UP000825701"/>
    </source>
</evidence>
<sequence length="64" mass="7235">MPDAAEKLFEDESVEWTEAVVDELIIRARGDERAAIRELVIELAEVRAAVSLGYLRGVQPERPR</sequence>
<dbReference type="AlphaFoldDB" id="A0A9E6RBD3"/>
<reference evidence="1" key="1">
    <citation type="submission" date="2021-08" db="EMBL/GenBank/DDBJ databases">
        <authorList>
            <person name="Zhang H."/>
            <person name="Xu M."/>
            <person name="Yu Z."/>
            <person name="Yang L."/>
            <person name="Cai Y."/>
        </authorList>
    </citation>
    <scope>NUCLEOTIDE SEQUENCE</scope>
    <source>
        <strain evidence="1">CHL1</strain>
    </source>
</reference>
<dbReference type="EMBL" id="CP081869">
    <property type="protein sequence ID" value="QZO01107.1"/>
    <property type="molecule type" value="Genomic_DNA"/>
</dbReference>
<dbReference type="RefSeq" id="WP_261404337.1">
    <property type="nucleotide sequence ID" value="NZ_CP081869.1"/>
</dbReference>
<accession>A0A9E6RBD3</accession>
<name>A0A9E6RBD3_9HYPH</name>
<keyword evidence="2" id="KW-1185">Reference proteome</keyword>
<proteinExistence type="predicted"/>
<dbReference type="KEGG" id="cmet:K6K41_05915"/>